<reference evidence="3 4" key="1">
    <citation type="submission" date="2024-04" db="EMBL/GenBank/DDBJ databases">
        <title>Tritrichomonas musculus Genome.</title>
        <authorList>
            <person name="Alves-Ferreira E."/>
            <person name="Grigg M."/>
            <person name="Lorenzi H."/>
            <person name="Galac M."/>
        </authorList>
    </citation>
    <scope>NUCLEOTIDE SEQUENCE [LARGE SCALE GENOMIC DNA]</scope>
    <source>
        <strain evidence="3 4">EAF2021</strain>
    </source>
</reference>
<evidence type="ECO:0000259" key="2">
    <source>
        <dbReference type="PROSITE" id="PS51203"/>
    </source>
</evidence>
<keyword evidence="4" id="KW-1185">Reference proteome</keyword>
<sequence>MNPEYSIPTSNLPGYTFTQISNSLIEVKYEFPSNTTENNVDFTYNRDSNSIYFALKGQDYPILCGILCHPVNTVSTSYSESKYIITLEVDSNEENTWNLLVNAPSKKGIDPKSVFLLGADANNNRKYDEAFELISASASEGYTPAMEILADIYSSEESPYKEHYNIDNSIDTLNKLFESTEDPNHGMRLASIYRTLKRPEEAKDVLTKCADKSKDAKLMLAFMLSPLTGELDEPEKAVELLRDLSNEHVPEATSVLINHLEKGVGATSDEKEIKKLRTELRDIQRKNLLSKYKNVFIGLAIAAAACATIAGIKLIKKRRNNNK</sequence>
<comment type="caution">
    <text evidence="3">The sequence shown here is derived from an EMBL/GenBank/DDBJ whole genome shotgun (WGS) entry which is preliminary data.</text>
</comment>
<keyword evidence="1" id="KW-0812">Transmembrane</keyword>
<dbReference type="InterPro" id="IPR011990">
    <property type="entry name" value="TPR-like_helical_dom_sf"/>
</dbReference>
<feature type="transmembrane region" description="Helical" evidence="1">
    <location>
        <begin position="295"/>
        <end position="315"/>
    </location>
</feature>
<keyword evidence="1" id="KW-0472">Membrane</keyword>
<dbReference type="Gene3D" id="1.25.40.10">
    <property type="entry name" value="Tetratricopeptide repeat domain"/>
    <property type="match status" value="1"/>
</dbReference>
<evidence type="ECO:0000313" key="3">
    <source>
        <dbReference type="EMBL" id="KAK8896478.1"/>
    </source>
</evidence>
<evidence type="ECO:0000313" key="4">
    <source>
        <dbReference type="Proteomes" id="UP001470230"/>
    </source>
</evidence>
<proteinExistence type="predicted"/>
<dbReference type="EMBL" id="JAPFFF010000002">
    <property type="protein sequence ID" value="KAK8896478.1"/>
    <property type="molecule type" value="Genomic_DNA"/>
</dbReference>
<name>A0ABR2L066_9EUKA</name>
<accession>A0ABR2L066</accession>
<organism evidence="3 4">
    <name type="scientific">Tritrichomonas musculus</name>
    <dbReference type="NCBI Taxonomy" id="1915356"/>
    <lineage>
        <taxon>Eukaryota</taxon>
        <taxon>Metamonada</taxon>
        <taxon>Parabasalia</taxon>
        <taxon>Tritrichomonadida</taxon>
        <taxon>Tritrichomonadidae</taxon>
        <taxon>Tritrichomonas</taxon>
    </lineage>
</organism>
<dbReference type="Gene3D" id="2.60.40.790">
    <property type="match status" value="1"/>
</dbReference>
<protein>
    <recommendedName>
        <fullName evidence="2">CS domain-containing protein</fullName>
    </recommendedName>
</protein>
<keyword evidence="1" id="KW-1133">Transmembrane helix</keyword>
<evidence type="ECO:0000256" key="1">
    <source>
        <dbReference type="SAM" id="Phobius"/>
    </source>
</evidence>
<dbReference type="Proteomes" id="UP001470230">
    <property type="component" value="Unassembled WGS sequence"/>
</dbReference>
<feature type="domain" description="CS" evidence="2">
    <location>
        <begin position="10"/>
        <end position="101"/>
    </location>
</feature>
<dbReference type="InterPro" id="IPR007052">
    <property type="entry name" value="CS_dom"/>
</dbReference>
<dbReference type="InterPro" id="IPR008978">
    <property type="entry name" value="HSP20-like_chaperone"/>
</dbReference>
<dbReference type="PROSITE" id="PS51203">
    <property type="entry name" value="CS"/>
    <property type="match status" value="1"/>
</dbReference>
<dbReference type="SUPFAM" id="SSF81901">
    <property type="entry name" value="HCP-like"/>
    <property type="match status" value="1"/>
</dbReference>
<gene>
    <name evidence="3" type="ORF">M9Y10_014378</name>
</gene>